<feature type="region of interest" description="Disordered" evidence="9">
    <location>
        <begin position="1"/>
        <end position="22"/>
    </location>
</feature>
<organism evidence="11 12">
    <name type="scientific">Streptomyces chengmaiensis</name>
    <dbReference type="NCBI Taxonomy" id="3040919"/>
    <lineage>
        <taxon>Bacteria</taxon>
        <taxon>Bacillati</taxon>
        <taxon>Actinomycetota</taxon>
        <taxon>Actinomycetes</taxon>
        <taxon>Kitasatosporales</taxon>
        <taxon>Streptomycetaceae</taxon>
        <taxon>Streptomyces</taxon>
    </lineage>
</organism>
<comment type="subcellular location">
    <subcellularLocation>
        <location evidence="1">Cytoplasm</location>
    </subcellularLocation>
</comment>
<keyword evidence="7" id="KW-0239">DNA-directed DNA polymerase</keyword>
<name>A0ABT6I0F5_9ACTN</name>
<dbReference type="RefSeq" id="WP_279932951.1">
    <property type="nucleotide sequence ID" value="NZ_JARWBG010000076.1"/>
</dbReference>
<evidence type="ECO:0000259" key="10">
    <source>
        <dbReference type="Pfam" id="PF02767"/>
    </source>
</evidence>
<evidence type="ECO:0000313" key="12">
    <source>
        <dbReference type="Proteomes" id="UP001223144"/>
    </source>
</evidence>
<keyword evidence="6" id="KW-0235">DNA replication</keyword>
<dbReference type="PANTHER" id="PTHR30478">
    <property type="entry name" value="DNA POLYMERASE III SUBUNIT BETA"/>
    <property type="match status" value="1"/>
</dbReference>
<comment type="caution">
    <text evidence="11">The sequence shown here is derived from an EMBL/GenBank/DDBJ whole genome shotgun (WGS) entry which is preliminary data.</text>
</comment>
<sequence length="430" mass="45686">MSHPETQVTAEKTAAKNEKKPVKPTAHFAGMHAQITEALSIAEFGVPTQAQPLAQRGVLIQTSHNRLTLSTFDFWTAVSVTVPVGTPVAKGYSLLDFVELKKALAAMVAGETKTVAARTPVSLAGDLLATEHITVPITALDIHEFTHPPEAVPAMATMDAQTFLAQLNRVLPTAGRDETLPTLTGVQMTLEGETLAMAATDRYRFAVAEVPATATVQPLEKPLTTLIPAGILAPLAKRLKSYEGPVGIGIIENGEGVIARAALSMGDTTITMRPLEGSLPKHGSLFPTECDTSVRVDRATVVRAAKKCQALIKAKGENGMPVSFGWDADGTLTLAPRIGTADEQARTKGMTIPSTITHGSADTLQGNLLALNPGFLLDALGTFTSNTVTLHIREMKDGLTTKPVLLTEGPDMVGQDYRHLLMPIRLDLSK</sequence>
<dbReference type="Gene3D" id="3.70.10.10">
    <property type="match status" value="1"/>
</dbReference>
<dbReference type="InterPro" id="IPR022637">
    <property type="entry name" value="DNA_polIII_beta_cen"/>
</dbReference>
<evidence type="ECO:0000313" key="11">
    <source>
        <dbReference type="EMBL" id="MDH2393649.1"/>
    </source>
</evidence>
<keyword evidence="4" id="KW-0808">Transferase</keyword>
<dbReference type="SMART" id="SM00480">
    <property type="entry name" value="POL3Bc"/>
    <property type="match status" value="1"/>
</dbReference>
<keyword evidence="8" id="KW-0238">DNA-binding</keyword>
<dbReference type="EMBL" id="JARWBG010000076">
    <property type="protein sequence ID" value="MDH2393649.1"/>
    <property type="molecule type" value="Genomic_DNA"/>
</dbReference>
<protein>
    <submittedName>
        <fullName evidence="11">DNA polymerase III subunit beta</fullName>
    </submittedName>
</protein>
<dbReference type="Pfam" id="PF02767">
    <property type="entry name" value="DNA_pol3_beta_2"/>
    <property type="match status" value="1"/>
</dbReference>
<dbReference type="InterPro" id="IPR001001">
    <property type="entry name" value="DNA_polIII_beta"/>
</dbReference>
<proteinExistence type="inferred from homology"/>
<evidence type="ECO:0000256" key="3">
    <source>
        <dbReference type="ARBA" id="ARBA00022490"/>
    </source>
</evidence>
<feature type="domain" description="DNA polymerase III beta sliding clamp central" evidence="10">
    <location>
        <begin position="160"/>
        <end position="281"/>
    </location>
</feature>
<comment type="similarity">
    <text evidence="2">Belongs to the beta sliding clamp family.</text>
</comment>
<dbReference type="CDD" id="cd00140">
    <property type="entry name" value="beta_clamp"/>
    <property type="match status" value="1"/>
</dbReference>
<gene>
    <name evidence="11" type="ORF">QCN29_33800</name>
</gene>
<evidence type="ECO:0000256" key="1">
    <source>
        <dbReference type="ARBA" id="ARBA00004496"/>
    </source>
</evidence>
<dbReference type="InterPro" id="IPR046938">
    <property type="entry name" value="DNA_clamp_sf"/>
</dbReference>
<dbReference type="SUPFAM" id="SSF55979">
    <property type="entry name" value="DNA clamp"/>
    <property type="match status" value="2"/>
</dbReference>
<dbReference type="PANTHER" id="PTHR30478:SF0">
    <property type="entry name" value="BETA SLIDING CLAMP"/>
    <property type="match status" value="1"/>
</dbReference>
<dbReference type="Proteomes" id="UP001223144">
    <property type="component" value="Unassembled WGS sequence"/>
</dbReference>
<keyword evidence="5" id="KW-0548">Nucleotidyltransferase</keyword>
<evidence type="ECO:0000256" key="5">
    <source>
        <dbReference type="ARBA" id="ARBA00022695"/>
    </source>
</evidence>
<dbReference type="Gene3D" id="3.10.150.10">
    <property type="entry name" value="DNA Polymerase III, subunit A, domain 2"/>
    <property type="match status" value="1"/>
</dbReference>
<evidence type="ECO:0000256" key="7">
    <source>
        <dbReference type="ARBA" id="ARBA00022932"/>
    </source>
</evidence>
<evidence type="ECO:0000256" key="2">
    <source>
        <dbReference type="ARBA" id="ARBA00010752"/>
    </source>
</evidence>
<reference evidence="11 12" key="1">
    <citation type="submission" date="2023-04" db="EMBL/GenBank/DDBJ databases">
        <title>Streptomyces chengmaiensis sp. nov. isolated from the stem of mangrove plant in Hainan.</title>
        <authorList>
            <person name="Huang X."/>
            <person name="Zhou S."/>
            <person name="Chu X."/>
            <person name="Xie Y."/>
            <person name="Lin Y."/>
        </authorList>
    </citation>
    <scope>NUCLEOTIDE SEQUENCE [LARGE SCALE GENOMIC DNA]</scope>
    <source>
        <strain evidence="11 12">HNM0663</strain>
    </source>
</reference>
<keyword evidence="12" id="KW-1185">Reference proteome</keyword>
<evidence type="ECO:0000256" key="6">
    <source>
        <dbReference type="ARBA" id="ARBA00022705"/>
    </source>
</evidence>
<accession>A0ABT6I0F5</accession>
<evidence type="ECO:0000256" key="8">
    <source>
        <dbReference type="ARBA" id="ARBA00023125"/>
    </source>
</evidence>
<keyword evidence="3" id="KW-0963">Cytoplasm</keyword>
<evidence type="ECO:0000256" key="4">
    <source>
        <dbReference type="ARBA" id="ARBA00022679"/>
    </source>
</evidence>
<evidence type="ECO:0000256" key="9">
    <source>
        <dbReference type="SAM" id="MobiDB-lite"/>
    </source>
</evidence>